<name>A0A0E9SEL0_ANGAN</name>
<accession>A0A0E9SEL0</accession>
<organism evidence="1">
    <name type="scientific">Anguilla anguilla</name>
    <name type="common">European freshwater eel</name>
    <name type="synonym">Muraena anguilla</name>
    <dbReference type="NCBI Taxonomy" id="7936"/>
    <lineage>
        <taxon>Eukaryota</taxon>
        <taxon>Metazoa</taxon>
        <taxon>Chordata</taxon>
        <taxon>Craniata</taxon>
        <taxon>Vertebrata</taxon>
        <taxon>Euteleostomi</taxon>
        <taxon>Actinopterygii</taxon>
        <taxon>Neopterygii</taxon>
        <taxon>Teleostei</taxon>
        <taxon>Anguilliformes</taxon>
        <taxon>Anguillidae</taxon>
        <taxon>Anguilla</taxon>
    </lineage>
</organism>
<reference evidence="1" key="1">
    <citation type="submission" date="2014-11" db="EMBL/GenBank/DDBJ databases">
        <authorList>
            <person name="Amaro Gonzalez C."/>
        </authorList>
    </citation>
    <scope>NUCLEOTIDE SEQUENCE</scope>
</reference>
<dbReference type="AlphaFoldDB" id="A0A0E9SEL0"/>
<protein>
    <submittedName>
        <fullName evidence="1">Uncharacterized protein</fullName>
    </submittedName>
</protein>
<reference evidence="1" key="2">
    <citation type="journal article" date="2015" name="Fish Shellfish Immunol.">
        <title>Early steps in the European eel (Anguilla anguilla)-Vibrio vulnificus interaction in the gills: Role of the RtxA13 toxin.</title>
        <authorList>
            <person name="Callol A."/>
            <person name="Pajuelo D."/>
            <person name="Ebbesson L."/>
            <person name="Teles M."/>
            <person name="MacKenzie S."/>
            <person name="Amaro C."/>
        </authorList>
    </citation>
    <scope>NUCLEOTIDE SEQUENCE</scope>
</reference>
<dbReference type="EMBL" id="GBXM01068880">
    <property type="protein sequence ID" value="JAH39697.1"/>
    <property type="molecule type" value="Transcribed_RNA"/>
</dbReference>
<evidence type="ECO:0000313" key="1">
    <source>
        <dbReference type="EMBL" id="JAH39697.1"/>
    </source>
</evidence>
<proteinExistence type="predicted"/>
<sequence length="47" mass="5419">MQILATLCIDMILNEARLLTKPDHFFQYIHLLTNITYSCISIGKMSC</sequence>